<feature type="transmembrane region" description="Helical" evidence="6">
    <location>
        <begin position="356"/>
        <end position="372"/>
    </location>
</feature>
<dbReference type="PANTHER" id="PTHR24064">
    <property type="entry name" value="SOLUTE CARRIER FAMILY 22 MEMBER"/>
    <property type="match status" value="1"/>
</dbReference>
<dbReference type="InterPro" id="IPR036259">
    <property type="entry name" value="MFS_trans_sf"/>
</dbReference>
<dbReference type="SUPFAM" id="SSF103473">
    <property type="entry name" value="MFS general substrate transporter"/>
    <property type="match status" value="1"/>
</dbReference>
<organism evidence="8 9">
    <name type="scientific">Oedothorax gibbosus</name>
    <dbReference type="NCBI Taxonomy" id="931172"/>
    <lineage>
        <taxon>Eukaryota</taxon>
        <taxon>Metazoa</taxon>
        <taxon>Ecdysozoa</taxon>
        <taxon>Arthropoda</taxon>
        <taxon>Chelicerata</taxon>
        <taxon>Arachnida</taxon>
        <taxon>Araneae</taxon>
        <taxon>Araneomorphae</taxon>
        <taxon>Entelegynae</taxon>
        <taxon>Araneoidea</taxon>
        <taxon>Linyphiidae</taxon>
        <taxon>Erigoninae</taxon>
        <taxon>Oedothorax</taxon>
    </lineage>
</organism>
<comment type="subcellular location">
    <subcellularLocation>
        <location evidence="1">Membrane</location>
        <topology evidence="1">Multi-pass membrane protein</topology>
    </subcellularLocation>
</comment>
<dbReference type="Proteomes" id="UP000827092">
    <property type="component" value="Unassembled WGS sequence"/>
</dbReference>
<keyword evidence="9" id="KW-1185">Reference proteome</keyword>
<dbReference type="Pfam" id="PF00083">
    <property type="entry name" value="Sugar_tr"/>
    <property type="match status" value="1"/>
</dbReference>
<dbReference type="InterPro" id="IPR020846">
    <property type="entry name" value="MFS_dom"/>
</dbReference>
<evidence type="ECO:0000259" key="7">
    <source>
        <dbReference type="PROSITE" id="PS50850"/>
    </source>
</evidence>
<feature type="transmembrane region" description="Helical" evidence="6">
    <location>
        <begin position="240"/>
        <end position="261"/>
    </location>
</feature>
<feature type="transmembrane region" description="Helical" evidence="6">
    <location>
        <begin position="435"/>
        <end position="457"/>
    </location>
</feature>
<evidence type="ECO:0000256" key="5">
    <source>
        <dbReference type="SAM" id="MobiDB-lite"/>
    </source>
</evidence>
<dbReference type="CDD" id="cd17317">
    <property type="entry name" value="MFS_SLC22"/>
    <property type="match status" value="1"/>
</dbReference>
<dbReference type="InterPro" id="IPR005828">
    <property type="entry name" value="MFS_sugar_transport-like"/>
</dbReference>
<sequence>MEPKATDKFLANGSTAEKEPPNESDVTDIIGEYGPWQRLIFILTCLRGTPTAFYNLSTPFFAPKQQDAWCAMPPGLNWSVAQWRNSAIPMEMKEGQLVPSRCRMFEIVSIEGEPAVDVSRAVDCHAWEYDNSFYTNTLTDEYDLVCDRDWLISFTQFNYMFGMMCGVFIFGHLADRFGRRIILNLSVTLMLVSSVMTAFSPSFIYFSIGRFFLALGVAGTQNTSFCLLMEVLGPIYRTRVTFAFSFGWCFGLLLLPGMTYFIRDWVYQQLASALVSSILLSYWVFMPESPRWLMTQGKYEQAEKVMIAAAKKNKLEIKNMPVVMKQLKERIEREERKKNPSVIDLFKTANLRKNTIFVYISYFSVAFVFYGLSLGQTNLGGNPFLSFFIGSAVELPAYFLCIIFIRYLRRKPSFLIFNIIGGLACFFMMPSDYQWLRLTAAMLGKLCISGAFIILAIHAAEIFPTVVRTVGSGTSLMMGRIGAMTAPFVKELGNATHPAVPAIVYGSLSIVAAVLIALLPETYNQTLPDTIYEAEGLGNGQNPSETDIEDSPKNKNDVQMKTFKSRKDSNDCEVQI</sequence>
<accession>A0AAV6U8I7</accession>
<feature type="transmembrane region" description="Helical" evidence="6">
    <location>
        <begin position="384"/>
        <end position="405"/>
    </location>
</feature>
<dbReference type="Gene3D" id="1.20.1250.20">
    <property type="entry name" value="MFS general substrate transporter like domains"/>
    <property type="match status" value="1"/>
</dbReference>
<proteinExistence type="predicted"/>
<evidence type="ECO:0000256" key="6">
    <source>
        <dbReference type="SAM" id="Phobius"/>
    </source>
</evidence>
<dbReference type="AlphaFoldDB" id="A0AAV6U8I7"/>
<evidence type="ECO:0000256" key="3">
    <source>
        <dbReference type="ARBA" id="ARBA00022989"/>
    </source>
</evidence>
<feature type="domain" description="Major facilitator superfamily (MFS) profile" evidence="7">
    <location>
        <begin position="103"/>
        <end position="524"/>
    </location>
</feature>
<dbReference type="PROSITE" id="PS50850">
    <property type="entry name" value="MFS"/>
    <property type="match status" value="1"/>
</dbReference>
<feature type="transmembrane region" description="Helical" evidence="6">
    <location>
        <begin position="500"/>
        <end position="519"/>
    </location>
</feature>
<dbReference type="GO" id="GO:0022857">
    <property type="term" value="F:transmembrane transporter activity"/>
    <property type="evidence" value="ECO:0007669"/>
    <property type="project" value="InterPro"/>
</dbReference>
<feature type="region of interest" description="Disordered" evidence="5">
    <location>
        <begin position="1"/>
        <end position="25"/>
    </location>
</feature>
<evidence type="ECO:0000256" key="4">
    <source>
        <dbReference type="ARBA" id="ARBA00023136"/>
    </source>
</evidence>
<evidence type="ECO:0000256" key="2">
    <source>
        <dbReference type="ARBA" id="ARBA00022692"/>
    </source>
</evidence>
<evidence type="ECO:0000313" key="9">
    <source>
        <dbReference type="Proteomes" id="UP000827092"/>
    </source>
</evidence>
<evidence type="ECO:0000256" key="1">
    <source>
        <dbReference type="ARBA" id="ARBA00004141"/>
    </source>
</evidence>
<reference evidence="8 9" key="1">
    <citation type="journal article" date="2022" name="Nat. Ecol. Evol.">
        <title>A masculinizing supergene underlies an exaggerated male reproductive morph in a spider.</title>
        <authorList>
            <person name="Hendrickx F."/>
            <person name="De Corte Z."/>
            <person name="Sonet G."/>
            <person name="Van Belleghem S.M."/>
            <person name="Kostlbacher S."/>
            <person name="Vangestel C."/>
        </authorList>
    </citation>
    <scope>NUCLEOTIDE SEQUENCE [LARGE SCALE GENOMIC DNA]</scope>
    <source>
        <strain evidence="8">W744_W776</strain>
    </source>
</reference>
<gene>
    <name evidence="8" type="ORF">JTE90_025358</name>
</gene>
<feature type="transmembrane region" description="Helical" evidence="6">
    <location>
        <begin position="412"/>
        <end position="429"/>
    </location>
</feature>
<feature type="transmembrane region" description="Helical" evidence="6">
    <location>
        <begin position="181"/>
        <end position="205"/>
    </location>
</feature>
<feature type="transmembrane region" description="Helical" evidence="6">
    <location>
        <begin position="267"/>
        <end position="285"/>
    </location>
</feature>
<keyword evidence="4 6" id="KW-0472">Membrane</keyword>
<feature type="transmembrane region" description="Helical" evidence="6">
    <location>
        <begin position="469"/>
        <end position="488"/>
    </location>
</feature>
<dbReference type="GO" id="GO:0016020">
    <property type="term" value="C:membrane"/>
    <property type="evidence" value="ECO:0007669"/>
    <property type="project" value="UniProtKB-SubCell"/>
</dbReference>
<protein>
    <recommendedName>
        <fullName evidence="7">Major facilitator superfamily (MFS) profile domain-containing protein</fullName>
    </recommendedName>
</protein>
<feature type="transmembrane region" description="Helical" evidence="6">
    <location>
        <begin position="211"/>
        <end position="233"/>
    </location>
</feature>
<name>A0AAV6U8I7_9ARAC</name>
<keyword evidence="3 6" id="KW-1133">Transmembrane helix</keyword>
<dbReference type="EMBL" id="JAFNEN010000558">
    <property type="protein sequence ID" value="KAG8180652.1"/>
    <property type="molecule type" value="Genomic_DNA"/>
</dbReference>
<feature type="region of interest" description="Disordered" evidence="5">
    <location>
        <begin position="534"/>
        <end position="576"/>
    </location>
</feature>
<keyword evidence="2 6" id="KW-0812">Transmembrane</keyword>
<feature type="transmembrane region" description="Helical" evidence="6">
    <location>
        <begin position="157"/>
        <end position="174"/>
    </location>
</feature>
<evidence type="ECO:0000313" key="8">
    <source>
        <dbReference type="EMBL" id="KAG8180652.1"/>
    </source>
</evidence>
<comment type="caution">
    <text evidence="8">The sequence shown here is derived from an EMBL/GenBank/DDBJ whole genome shotgun (WGS) entry which is preliminary data.</text>
</comment>